<keyword evidence="3" id="KW-0645">Protease</keyword>
<reference evidence="9 10" key="1">
    <citation type="submission" date="2018-08" db="EMBL/GenBank/DDBJ databases">
        <title>Sequencing the genomes of 1000 actinobacteria strains.</title>
        <authorList>
            <person name="Klenk H.-P."/>
        </authorList>
    </citation>
    <scope>NUCLEOTIDE SEQUENCE [LARGE SCALE GENOMIC DNA]</scope>
    <source>
        <strain evidence="9 10">DSM 43927</strain>
    </source>
</reference>
<dbReference type="SUPFAM" id="SSF141986">
    <property type="entry name" value="LD-carboxypeptidase A C-terminal domain-like"/>
    <property type="match status" value="1"/>
</dbReference>
<dbReference type="Gene3D" id="3.40.50.10740">
    <property type="entry name" value="Class I glutamine amidotransferase-like"/>
    <property type="match status" value="1"/>
</dbReference>
<dbReference type="GO" id="GO:0006508">
    <property type="term" value="P:proteolysis"/>
    <property type="evidence" value="ECO:0007669"/>
    <property type="project" value="UniProtKB-KW"/>
</dbReference>
<keyword evidence="5" id="KW-0720">Serine protease</keyword>
<dbReference type="Proteomes" id="UP000256661">
    <property type="component" value="Unassembled WGS sequence"/>
</dbReference>
<dbReference type="InterPro" id="IPR040921">
    <property type="entry name" value="Peptidase_S66C"/>
</dbReference>
<sequence length="314" mass="32946">MRRERLDDDDDVDGEAGHVRLEPGDLVTVVAPSGPVDADALRRGVAVLEGWGLRVRVAPCAGGHCDPVLGYLAGPDTARAADFGEAWADPEVRGVLCARGGYGAQRIIDLIDWGRVRAAGPKVFVGSSDITALHAAVARRLDQVTLFGPMPAGTALSSDPATAEALRRALFEGLETVSAPDGEALVPGTAEGVLHGGTVTLLATSLDAFEGDPPHGDRIVFLEDIGEAVYRLDRFLTQMLRAGWFDGVAGIVFGSFIDCGAEAELRAMLLDRLGPLDVPMLWGLPAGHGPTQLTLPFGAPAELSADDAVLRFPD</sequence>
<evidence type="ECO:0000256" key="2">
    <source>
        <dbReference type="ARBA" id="ARBA00022645"/>
    </source>
</evidence>
<dbReference type="InterPro" id="IPR003507">
    <property type="entry name" value="S66_fam"/>
</dbReference>
<dbReference type="PANTHER" id="PTHR30237">
    <property type="entry name" value="MURAMOYLTETRAPEPTIDE CARBOXYPEPTIDASE"/>
    <property type="match status" value="1"/>
</dbReference>
<evidence type="ECO:0000259" key="8">
    <source>
        <dbReference type="Pfam" id="PF17676"/>
    </source>
</evidence>
<comment type="similarity">
    <text evidence="1">Belongs to the peptidase S66 family.</text>
</comment>
<dbReference type="InterPro" id="IPR027478">
    <property type="entry name" value="LdcA_N"/>
</dbReference>
<keyword evidence="4" id="KW-0378">Hydrolase</keyword>
<evidence type="ECO:0000256" key="4">
    <source>
        <dbReference type="ARBA" id="ARBA00022801"/>
    </source>
</evidence>
<dbReference type="PIRSF" id="PIRSF028757">
    <property type="entry name" value="LD-carboxypeptidase"/>
    <property type="match status" value="1"/>
</dbReference>
<dbReference type="InterPro" id="IPR040449">
    <property type="entry name" value="Peptidase_S66_N"/>
</dbReference>
<evidence type="ECO:0000256" key="1">
    <source>
        <dbReference type="ARBA" id="ARBA00010233"/>
    </source>
</evidence>
<name>A0A3D9SHI5_9ACTN</name>
<evidence type="ECO:0000259" key="7">
    <source>
        <dbReference type="Pfam" id="PF02016"/>
    </source>
</evidence>
<protein>
    <submittedName>
        <fullName evidence="9">Muramoyltetrapeptide carboxypeptidase</fullName>
    </submittedName>
</protein>
<dbReference type="EMBL" id="QTTT01000001">
    <property type="protein sequence ID" value="REE95378.1"/>
    <property type="molecule type" value="Genomic_DNA"/>
</dbReference>
<feature type="active site" description="Nucleophile" evidence="6">
    <location>
        <position position="128"/>
    </location>
</feature>
<keyword evidence="2 9" id="KW-0121">Carboxypeptidase</keyword>
<proteinExistence type="inferred from homology"/>
<organism evidence="9 10">
    <name type="scientific">Thermomonospora umbrina</name>
    <dbReference type="NCBI Taxonomy" id="111806"/>
    <lineage>
        <taxon>Bacteria</taxon>
        <taxon>Bacillati</taxon>
        <taxon>Actinomycetota</taxon>
        <taxon>Actinomycetes</taxon>
        <taxon>Streptosporangiales</taxon>
        <taxon>Thermomonosporaceae</taxon>
        <taxon>Thermomonospora</taxon>
    </lineage>
</organism>
<feature type="active site" description="Charge relay system" evidence="6">
    <location>
        <position position="223"/>
    </location>
</feature>
<dbReference type="Pfam" id="PF02016">
    <property type="entry name" value="Peptidase_S66"/>
    <property type="match status" value="1"/>
</dbReference>
<dbReference type="PANTHER" id="PTHR30237:SF2">
    <property type="entry name" value="MUREIN TETRAPEPTIDE CARBOXYPEPTIDASE"/>
    <property type="match status" value="1"/>
</dbReference>
<gene>
    <name evidence="9" type="ORF">DFJ69_0765</name>
</gene>
<feature type="domain" description="LD-carboxypeptidase N-terminal" evidence="7">
    <location>
        <begin position="27"/>
        <end position="148"/>
    </location>
</feature>
<dbReference type="CDD" id="cd07025">
    <property type="entry name" value="Peptidase_S66"/>
    <property type="match status" value="1"/>
</dbReference>
<feature type="domain" description="LD-carboxypeptidase C-terminal" evidence="8">
    <location>
        <begin position="191"/>
        <end position="303"/>
    </location>
</feature>
<dbReference type="SUPFAM" id="SSF52317">
    <property type="entry name" value="Class I glutamine amidotransferase-like"/>
    <property type="match status" value="1"/>
</dbReference>
<keyword evidence="10" id="KW-1185">Reference proteome</keyword>
<dbReference type="AlphaFoldDB" id="A0A3D9SHI5"/>
<feature type="active site" description="Charge relay system" evidence="6">
    <location>
        <position position="288"/>
    </location>
</feature>
<evidence type="ECO:0000313" key="10">
    <source>
        <dbReference type="Proteomes" id="UP000256661"/>
    </source>
</evidence>
<evidence type="ECO:0000256" key="3">
    <source>
        <dbReference type="ARBA" id="ARBA00022670"/>
    </source>
</evidence>
<dbReference type="InterPro" id="IPR027461">
    <property type="entry name" value="Carboxypeptidase_A_C_sf"/>
</dbReference>
<accession>A0A3D9SHI5</accession>
<dbReference type="GO" id="GO:0004180">
    <property type="term" value="F:carboxypeptidase activity"/>
    <property type="evidence" value="ECO:0007669"/>
    <property type="project" value="UniProtKB-KW"/>
</dbReference>
<dbReference type="GO" id="GO:0008236">
    <property type="term" value="F:serine-type peptidase activity"/>
    <property type="evidence" value="ECO:0007669"/>
    <property type="project" value="UniProtKB-KW"/>
</dbReference>
<dbReference type="RefSeq" id="WP_245973984.1">
    <property type="nucleotide sequence ID" value="NZ_QTTT01000001.1"/>
</dbReference>
<comment type="caution">
    <text evidence="9">The sequence shown here is derived from an EMBL/GenBank/DDBJ whole genome shotgun (WGS) entry which is preliminary data.</text>
</comment>
<dbReference type="InterPro" id="IPR029062">
    <property type="entry name" value="Class_I_gatase-like"/>
</dbReference>
<dbReference type="Pfam" id="PF17676">
    <property type="entry name" value="Peptidase_S66C"/>
    <property type="match status" value="1"/>
</dbReference>
<evidence type="ECO:0000256" key="6">
    <source>
        <dbReference type="PIRSR" id="PIRSR028757-1"/>
    </source>
</evidence>
<dbReference type="Gene3D" id="3.50.30.60">
    <property type="entry name" value="LD-carboxypeptidase A C-terminal domain-like"/>
    <property type="match status" value="1"/>
</dbReference>
<evidence type="ECO:0000256" key="5">
    <source>
        <dbReference type="ARBA" id="ARBA00022825"/>
    </source>
</evidence>
<evidence type="ECO:0000313" key="9">
    <source>
        <dbReference type="EMBL" id="REE95378.1"/>
    </source>
</evidence>